<dbReference type="EMBL" id="CP049801">
    <property type="protein sequence ID" value="QIO07396.1"/>
    <property type="molecule type" value="Genomic_DNA"/>
</dbReference>
<dbReference type="NCBIfam" id="NF033832">
    <property type="entry name" value="sce7726_fam"/>
    <property type="match status" value="1"/>
</dbReference>
<sequence length="289" mass="33488">MISEREVAKLFTSNCLNAIACNDLLTLEKIKLFEIANYFEVKSFDELYNNAYHILSKNYRNEYIYKNIIARKIFLGRHSFSTSNLLSEFRVGSNIADLVLLNGHSTCYEIKTEYDSLLRLDNQLSSFLKVFDKVNVVCSFSMLENILHLAPPQVGVIVLTDQNTLRTIRQPVITEELDISLIMKSLRKEEYKSIAEKFYGLKIEVPNTRLYDLCEKIIKQQDPKLVKKALLSTLKSARKNHSFAINSLPYSLTNALISFKFRQNDLQNLIKIFSSRERNVLPNIEREVK</sequence>
<proteinExistence type="predicted"/>
<dbReference type="KEGG" id="asha:G8E00_01425"/>
<evidence type="ECO:0000313" key="2">
    <source>
        <dbReference type="Proteomes" id="UP000502297"/>
    </source>
</evidence>
<name>A0A6G8RZL8_9GAMM</name>
<organism evidence="1 2">
    <name type="scientific">Acinetobacter shaoyimingii</name>
    <dbReference type="NCBI Taxonomy" id="2715164"/>
    <lineage>
        <taxon>Bacteria</taxon>
        <taxon>Pseudomonadati</taxon>
        <taxon>Pseudomonadota</taxon>
        <taxon>Gammaproteobacteria</taxon>
        <taxon>Moraxellales</taxon>
        <taxon>Moraxellaceae</taxon>
        <taxon>Acinetobacter</taxon>
    </lineage>
</organism>
<dbReference type="Proteomes" id="UP000502297">
    <property type="component" value="Chromosome"/>
</dbReference>
<dbReference type="AlphaFoldDB" id="A0A6G8RZL8"/>
<keyword evidence="2" id="KW-1185">Reference proteome</keyword>
<accession>A0A6G8RZL8</accession>
<protein>
    <submittedName>
        <fullName evidence="1">Sce7726 family protein</fullName>
    </submittedName>
</protein>
<dbReference type="InterPro" id="IPR047729">
    <property type="entry name" value="Sce7726-like"/>
</dbReference>
<evidence type="ECO:0000313" key="1">
    <source>
        <dbReference type="EMBL" id="QIO07396.1"/>
    </source>
</evidence>
<gene>
    <name evidence="1" type="ORF">G8E00_01425</name>
</gene>
<reference evidence="1 2" key="1">
    <citation type="submission" date="2020-03" db="EMBL/GenBank/DDBJ databases">
        <authorList>
            <person name="Zhu W."/>
        </authorList>
    </citation>
    <scope>NUCLEOTIDE SEQUENCE [LARGE SCALE GENOMIC DNA]</scope>
    <source>
        <strain evidence="1 2">323-1</strain>
    </source>
</reference>